<evidence type="ECO:0000313" key="1">
    <source>
        <dbReference type="EMBL" id="ONM35697.1"/>
    </source>
</evidence>
<reference evidence="1" key="1">
    <citation type="submission" date="2015-12" db="EMBL/GenBank/DDBJ databases">
        <title>Update maize B73 reference genome by single molecule sequencing technologies.</title>
        <authorList>
            <consortium name="Maize Genome Sequencing Project"/>
            <person name="Ware D."/>
        </authorList>
    </citation>
    <scope>NUCLEOTIDE SEQUENCE [LARGE SCALE GENOMIC DNA]</scope>
    <source>
        <tissue evidence="1">Seedling</tissue>
    </source>
</reference>
<sequence>MLKDEREFDDALLAVVIRNLKLVKGDSKVIVMDSNGARSKAIARLLKKLATLPC</sequence>
<accession>A0A1D6N4Y7</accession>
<dbReference type="GO" id="GO:0009704">
    <property type="term" value="P:de-etiolation"/>
    <property type="evidence" value="ECO:0007669"/>
    <property type="project" value="InterPro"/>
</dbReference>
<name>A0A1D6N4Y7_MAIZE</name>
<dbReference type="AlphaFoldDB" id="A0A1D6N4Y7"/>
<protein>
    <submittedName>
        <fullName evidence="1">Rhodanese/Cell cycle control phosphatase superfamily protein</fullName>
    </submittedName>
</protein>
<proteinExistence type="predicted"/>
<dbReference type="EMBL" id="CM007649">
    <property type="protein sequence ID" value="ONM35697.1"/>
    <property type="molecule type" value="Genomic_DNA"/>
</dbReference>
<dbReference type="GO" id="GO:0071277">
    <property type="term" value="P:cellular response to calcium ion"/>
    <property type="evidence" value="ECO:0007669"/>
    <property type="project" value="InterPro"/>
</dbReference>
<dbReference type="PANTHER" id="PTHR34209">
    <property type="entry name" value="RHODANESE/CELL CYCLE CONTROL PHOSPHATASE SUPERFAMILY PROTEIN"/>
    <property type="match status" value="1"/>
</dbReference>
<dbReference type="ExpressionAtlas" id="A0A1D6N4Y7">
    <property type="expression patterns" value="baseline and differential"/>
</dbReference>
<organism evidence="1">
    <name type="scientific">Zea mays</name>
    <name type="common">Maize</name>
    <dbReference type="NCBI Taxonomy" id="4577"/>
    <lineage>
        <taxon>Eukaryota</taxon>
        <taxon>Viridiplantae</taxon>
        <taxon>Streptophyta</taxon>
        <taxon>Embryophyta</taxon>
        <taxon>Tracheophyta</taxon>
        <taxon>Spermatophyta</taxon>
        <taxon>Magnoliopsida</taxon>
        <taxon>Liliopsida</taxon>
        <taxon>Poales</taxon>
        <taxon>Poaceae</taxon>
        <taxon>PACMAD clade</taxon>
        <taxon>Panicoideae</taxon>
        <taxon>Andropogonodae</taxon>
        <taxon>Andropogoneae</taxon>
        <taxon>Tripsacinae</taxon>
        <taxon>Zea</taxon>
    </lineage>
</organism>
<dbReference type="PANTHER" id="PTHR34209:SF3">
    <property type="entry name" value="RHODANESE_CELL CYCLE CONTROL PHOSPHATASE SUPERFAMILY PROTEIN"/>
    <property type="match status" value="1"/>
</dbReference>
<dbReference type="InterPro" id="IPR044690">
    <property type="entry name" value="CAS_plant"/>
</dbReference>
<gene>
    <name evidence="1" type="ORF">ZEAMMB73_Zm00001d042526</name>
</gene>
<dbReference type="GO" id="GO:0090333">
    <property type="term" value="P:regulation of stomatal closure"/>
    <property type="evidence" value="ECO:0007669"/>
    <property type="project" value="InterPro"/>
</dbReference>